<dbReference type="InterPro" id="IPR001638">
    <property type="entry name" value="Solute-binding_3/MltF_N"/>
</dbReference>
<dbReference type="SMART" id="SM00062">
    <property type="entry name" value="PBPb"/>
    <property type="match status" value="1"/>
</dbReference>
<dbReference type="Pfam" id="PF00497">
    <property type="entry name" value="SBP_bac_3"/>
    <property type="match status" value="1"/>
</dbReference>
<gene>
    <name evidence="4" type="ORF">KCG35_03785</name>
</gene>
<dbReference type="RefSeq" id="WP_215818336.1">
    <property type="nucleotide sequence ID" value="NZ_JAGSOY010000005.1"/>
</dbReference>
<reference evidence="4 5" key="1">
    <citation type="submission" date="2021-04" db="EMBL/GenBank/DDBJ databases">
        <authorList>
            <person name="Pira H."/>
            <person name="Risdian C."/>
            <person name="Wink J."/>
        </authorList>
    </citation>
    <scope>NUCLEOTIDE SEQUENCE [LARGE SCALE GENOMIC DNA]</scope>
    <source>
        <strain evidence="4 5">WH53</strain>
    </source>
</reference>
<feature type="domain" description="Solute-binding protein family 3/N-terminal" evidence="3">
    <location>
        <begin position="24"/>
        <end position="244"/>
    </location>
</feature>
<dbReference type="PANTHER" id="PTHR35936">
    <property type="entry name" value="MEMBRANE-BOUND LYTIC MUREIN TRANSGLYCOSYLASE F"/>
    <property type="match status" value="1"/>
</dbReference>
<organism evidence="4 5">
    <name type="scientific">Zooshikella harenae</name>
    <dbReference type="NCBI Taxonomy" id="2827238"/>
    <lineage>
        <taxon>Bacteria</taxon>
        <taxon>Pseudomonadati</taxon>
        <taxon>Pseudomonadota</taxon>
        <taxon>Gammaproteobacteria</taxon>
        <taxon>Oceanospirillales</taxon>
        <taxon>Zooshikellaceae</taxon>
        <taxon>Zooshikella</taxon>
    </lineage>
</organism>
<evidence type="ECO:0000256" key="1">
    <source>
        <dbReference type="ARBA" id="ARBA00010333"/>
    </source>
</evidence>
<comment type="caution">
    <text evidence="4">The sequence shown here is derived from an EMBL/GenBank/DDBJ whole genome shotgun (WGS) entry which is preliminary data.</text>
</comment>
<dbReference type="Gene3D" id="3.40.190.10">
    <property type="entry name" value="Periplasmic binding protein-like II"/>
    <property type="match status" value="2"/>
</dbReference>
<comment type="similarity">
    <text evidence="1">Belongs to the bacterial solute-binding protein 3 family.</text>
</comment>
<proteinExistence type="inferred from homology"/>
<name>A0ABS5Z8D0_9GAMM</name>
<evidence type="ECO:0000256" key="2">
    <source>
        <dbReference type="ARBA" id="ARBA00022729"/>
    </source>
</evidence>
<keyword evidence="5" id="KW-1185">Reference proteome</keyword>
<dbReference type="EMBL" id="JAGSOY010000005">
    <property type="protein sequence ID" value="MBU2710173.1"/>
    <property type="molecule type" value="Genomic_DNA"/>
</dbReference>
<dbReference type="PANTHER" id="PTHR35936:SF6">
    <property type="entry name" value="AMINO ACID ABC TRANSPORTER SUBSTRATE-BINDING PAAT FAMILY PROTEIN"/>
    <property type="match status" value="1"/>
</dbReference>
<sequence length="247" mass="28558">MVNIWRATLWLILLLSSNSYGRDLLVSGHPSYPPVSQAEGDLITGVAAKVTSAIADKLGIPYKLVSSGPWKRVHLAAKKGKIDIIAGVYLNEHRKTYLDYAEWFMTDPVVIFVKTGNTFPYRQWKDLIGKKGSTNLGESYGEAFDLFIQKYLYMEWEHESVANFRKLAHNRIDYFLYGLYPATVQLKAYGYEGDFEVLSPPVVEEKFYFAFSKRSKFRYLKPKMNAVIVELRESGIIQRWIDEFFRH</sequence>
<keyword evidence="2" id="KW-0732">Signal</keyword>
<dbReference type="SUPFAM" id="SSF53850">
    <property type="entry name" value="Periplasmic binding protein-like II"/>
    <property type="match status" value="1"/>
</dbReference>
<accession>A0ABS5Z8D0</accession>
<protein>
    <submittedName>
        <fullName evidence="4">Transporter substrate-binding domain-containing protein</fullName>
    </submittedName>
</protein>
<evidence type="ECO:0000259" key="3">
    <source>
        <dbReference type="SMART" id="SM00062"/>
    </source>
</evidence>
<evidence type="ECO:0000313" key="4">
    <source>
        <dbReference type="EMBL" id="MBU2710173.1"/>
    </source>
</evidence>
<dbReference type="Proteomes" id="UP000690515">
    <property type="component" value="Unassembled WGS sequence"/>
</dbReference>
<evidence type="ECO:0000313" key="5">
    <source>
        <dbReference type="Proteomes" id="UP000690515"/>
    </source>
</evidence>